<evidence type="ECO:0000256" key="5">
    <source>
        <dbReference type="ARBA" id="ARBA00022989"/>
    </source>
</evidence>
<keyword evidence="2" id="KW-0813">Transport</keyword>
<dbReference type="PANTHER" id="PTHR32024:SF1">
    <property type="entry name" value="KTR SYSTEM POTASSIUM UPTAKE PROTEIN B"/>
    <property type="match status" value="1"/>
</dbReference>
<dbReference type="InterPro" id="IPR003445">
    <property type="entry name" value="Cat_transpt"/>
</dbReference>
<dbReference type="GO" id="GO:0008324">
    <property type="term" value="F:monoatomic cation transmembrane transporter activity"/>
    <property type="evidence" value="ECO:0007669"/>
    <property type="project" value="InterPro"/>
</dbReference>
<keyword evidence="3" id="KW-1003">Cell membrane</keyword>
<organism evidence="9 10">
    <name type="scientific">Methyloprofundus sedimenti</name>
    <dbReference type="NCBI Taxonomy" id="1420851"/>
    <lineage>
        <taxon>Bacteria</taxon>
        <taxon>Pseudomonadati</taxon>
        <taxon>Pseudomonadota</taxon>
        <taxon>Gammaproteobacteria</taxon>
        <taxon>Methylococcales</taxon>
        <taxon>Methylococcaceae</taxon>
        <taxon>Methyloprofundus</taxon>
    </lineage>
</organism>
<reference evidence="9 10" key="1">
    <citation type="submission" date="2015-12" db="EMBL/GenBank/DDBJ databases">
        <authorList>
            <person name="Shamseldin A."/>
            <person name="Moawad H."/>
            <person name="Abd El-Rahim W.M."/>
            <person name="Sadowsky M.J."/>
        </authorList>
    </citation>
    <scope>NUCLEOTIDE SEQUENCE [LARGE SCALE GENOMIC DNA]</scope>
    <source>
        <strain evidence="9 10">WF1</strain>
    </source>
</reference>
<keyword evidence="7 8" id="KW-0472">Membrane</keyword>
<dbReference type="Proteomes" id="UP000191980">
    <property type="component" value="Unassembled WGS sequence"/>
</dbReference>
<keyword evidence="5 8" id="KW-1133">Transmembrane helix</keyword>
<evidence type="ECO:0000313" key="10">
    <source>
        <dbReference type="Proteomes" id="UP000191980"/>
    </source>
</evidence>
<evidence type="ECO:0000313" key="9">
    <source>
        <dbReference type="EMBL" id="OQK15770.1"/>
    </source>
</evidence>
<evidence type="ECO:0000256" key="6">
    <source>
        <dbReference type="ARBA" id="ARBA00023065"/>
    </source>
</evidence>
<dbReference type="AlphaFoldDB" id="A0A1V8M2H7"/>
<gene>
    <name evidence="9" type="ORF">AU255_16370</name>
</gene>
<evidence type="ECO:0000256" key="7">
    <source>
        <dbReference type="ARBA" id="ARBA00023136"/>
    </source>
</evidence>
<dbReference type="Pfam" id="PF02386">
    <property type="entry name" value="TrkH"/>
    <property type="match status" value="1"/>
</dbReference>
<evidence type="ECO:0000256" key="4">
    <source>
        <dbReference type="ARBA" id="ARBA00022692"/>
    </source>
</evidence>
<evidence type="ECO:0000256" key="3">
    <source>
        <dbReference type="ARBA" id="ARBA00022475"/>
    </source>
</evidence>
<dbReference type="STRING" id="1420851.AU255_16370"/>
<feature type="transmembrane region" description="Helical" evidence="8">
    <location>
        <begin position="6"/>
        <end position="33"/>
    </location>
</feature>
<name>A0A1V8M2H7_9GAMM</name>
<dbReference type="PANTHER" id="PTHR32024">
    <property type="entry name" value="TRK SYSTEM POTASSIUM UPTAKE PROTEIN TRKG-RELATED"/>
    <property type="match status" value="1"/>
</dbReference>
<protein>
    <recommendedName>
        <fullName evidence="11">Potassium transporter</fullName>
    </recommendedName>
</protein>
<keyword evidence="4 8" id="KW-0812">Transmembrane</keyword>
<comment type="caution">
    <text evidence="9">The sequence shown here is derived from an EMBL/GenBank/DDBJ whole genome shotgun (WGS) entry which is preliminary data.</text>
</comment>
<evidence type="ECO:0000256" key="8">
    <source>
        <dbReference type="SAM" id="Phobius"/>
    </source>
</evidence>
<accession>A0A1V8M2H7</accession>
<feature type="transmembrane region" description="Helical" evidence="8">
    <location>
        <begin position="64"/>
        <end position="84"/>
    </location>
</feature>
<dbReference type="GO" id="GO:0005886">
    <property type="term" value="C:plasma membrane"/>
    <property type="evidence" value="ECO:0007669"/>
    <property type="project" value="UniProtKB-SubCell"/>
</dbReference>
<sequence length="147" mass="16197">MHFTLFGQVVIAFLIQTGGLGFITFAVVAAISLGTKIGIGQQLVAMEAFNQTSLKKTLLIAKYVLLYSLFFEVLGIVLLTLLWIEKEGLFQALYEACFYSISAFNNAGFALDTYNLSLYANDVCSGQVNSYITIGFLSGFFLRLDWG</sequence>
<evidence type="ECO:0008006" key="11">
    <source>
        <dbReference type="Google" id="ProtNLM"/>
    </source>
</evidence>
<comment type="subcellular location">
    <subcellularLocation>
        <location evidence="1">Cell membrane</location>
        <topology evidence="1">Multi-pass membrane protein</topology>
    </subcellularLocation>
</comment>
<evidence type="ECO:0000256" key="1">
    <source>
        <dbReference type="ARBA" id="ARBA00004651"/>
    </source>
</evidence>
<keyword evidence="10" id="KW-1185">Reference proteome</keyword>
<evidence type="ECO:0000256" key="2">
    <source>
        <dbReference type="ARBA" id="ARBA00022448"/>
    </source>
</evidence>
<keyword evidence="6" id="KW-0406">Ion transport</keyword>
<dbReference type="GO" id="GO:0030001">
    <property type="term" value="P:metal ion transport"/>
    <property type="evidence" value="ECO:0007669"/>
    <property type="project" value="UniProtKB-ARBA"/>
</dbReference>
<dbReference type="EMBL" id="LPUF01000003">
    <property type="protein sequence ID" value="OQK15770.1"/>
    <property type="molecule type" value="Genomic_DNA"/>
</dbReference>
<proteinExistence type="predicted"/>